<sequence>MHTTLARTLSMGLLAVAAGGLLVACGSDDSTATGTPSTTTSAAAESTSTSAEATTSASETTSSTAPTTTPGEAATAPPEQPQPVPDDFPGTTESPIDARGQAFLDELKKDGITPAGNGEIAISTANYICSAQSQGVAADEISTFVTANVGVEASASGTEISAEQAGQQAQTYITAAQNTYCKS</sequence>
<dbReference type="Pfam" id="PF05305">
    <property type="entry name" value="DUF732"/>
    <property type="match status" value="1"/>
</dbReference>
<dbReference type="AlphaFoldDB" id="A0A177Y9C5"/>
<dbReference type="EMBL" id="LVHI01000032">
    <property type="protein sequence ID" value="OAK52041.1"/>
    <property type="molecule type" value="Genomic_DNA"/>
</dbReference>
<name>A0A177Y9C5_9NOCA</name>
<feature type="region of interest" description="Disordered" evidence="1">
    <location>
        <begin position="29"/>
        <end position="96"/>
    </location>
</feature>
<evidence type="ECO:0000313" key="4">
    <source>
        <dbReference type="EMBL" id="OAK52041.1"/>
    </source>
</evidence>
<feature type="chain" id="PRO_5038455403" description="DUF732 domain-containing protein" evidence="2">
    <location>
        <begin position="18"/>
        <end position="183"/>
    </location>
</feature>
<feature type="compositionally biased region" description="Low complexity" evidence="1">
    <location>
        <begin position="29"/>
        <end position="77"/>
    </location>
</feature>
<evidence type="ECO:0000313" key="5">
    <source>
        <dbReference type="Proteomes" id="UP000077519"/>
    </source>
</evidence>
<dbReference type="InterPro" id="IPR007969">
    <property type="entry name" value="DUF732"/>
</dbReference>
<dbReference type="RefSeq" id="WP_068430127.1">
    <property type="nucleotide sequence ID" value="NZ_LVHI01000032.1"/>
</dbReference>
<feature type="signal peptide" evidence="2">
    <location>
        <begin position="1"/>
        <end position="17"/>
    </location>
</feature>
<evidence type="ECO:0000256" key="1">
    <source>
        <dbReference type="SAM" id="MobiDB-lite"/>
    </source>
</evidence>
<reference evidence="4 5" key="1">
    <citation type="submission" date="2016-03" db="EMBL/GenBank/DDBJ databases">
        <title>Genome sequence of Rhodococcus kyotonensis KB10.</title>
        <authorList>
            <person name="Jeong H."/>
            <person name="Hong C.E."/>
            <person name="Jo S.H."/>
            <person name="Park J.M."/>
        </authorList>
    </citation>
    <scope>NUCLEOTIDE SEQUENCE [LARGE SCALE GENOMIC DNA]</scope>
    <source>
        <strain evidence="4 5">KB10</strain>
    </source>
</reference>
<keyword evidence="5" id="KW-1185">Reference proteome</keyword>
<evidence type="ECO:0000256" key="2">
    <source>
        <dbReference type="SAM" id="SignalP"/>
    </source>
</evidence>
<comment type="caution">
    <text evidence="4">The sequence shown here is derived from an EMBL/GenBank/DDBJ whole genome shotgun (WGS) entry which is preliminary data.</text>
</comment>
<dbReference type="Proteomes" id="UP000077519">
    <property type="component" value="Unassembled WGS sequence"/>
</dbReference>
<organism evidence="4 5">
    <name type="scientific">Rhodococcoides kyotonense</name>
    <dbReference type="NCBI Taxonomy" id="398843"/>
    <lineage>
        <taxon>Bacteria</taxon>
        <taxon>Bacillati</taxon>
        <taxon>Actinomycetota</taxon>
        <taxon>Actinomycetes</taxon>
        <taxon>Mycobacteriales</taxon>
        <taxon>Nocardiaceae</taxon>
        <taxon>Rhodococcoides</taxon>
    </lineage>
</organism>
<evidence type="ECO:0000259" key="3">
    <source>
        <dbReference type="Pfam" id="PF05305"/>
    </source>
</evidence>
<accession>A0A177Y9C5</accession>
<feature type="domain" description="DUF732" evidence="3">
    <location>
        <begin position="101"/>
        <end position="182"/>
    </location>
</feature>
<dbReference type="PROSITE" id="PS51257">
    <property type="entry name" value="PROKAR_LIPOPROTEIN"/>
    <property type="match status" value="1"/>
</dbReference>
<proteinExistence type="predicted"/>
<protein>
    <recommendedName>
        <fullName evidence="3">DUF732 domain-containing protein</fullName>
    </recommendedName>
</protein>
<gene>
    <name evidence="4" type="ORF">A3K89_10040</name>
</gene>
<keyword evidence="2" id="KW-0732">Signal</keyword>